<organism evidence="2 3">
    <name type="scientific">Isoptericola luteus</name>
    <dbReference type="NCBI Taxonomy" id="2879484"/>
    <lineage>
        <taxon>Bacteria</taxon>
        <taxon>Bacillati</taxon>
        <taxon>Actinomycetota</taxon>
        <taxon>Actinomycetes</taxon>
        <taxon>Micrococcales</taxon>
        <taxon>Promicromonosporaceae</taxon>
        <taxon>Isoptericola</taxon>
    </lineage>
</organism>
<sequence length="110" mass="11432">MTQQHPPVTMPAFSPSGHAETKRLAVTSLILGLLWLGGIGSVLALVLGYRVLGRLGQVEPSSQREVRSIAVQAIVLGWGGVAFDVAGILLAIGMAVYGAVGLVQLSTPSW</sequence>
<dbReference type="RefSeq" id="WP_225564244.1">
    <property type="nucleotide sequence ID" value="NZ_JAIXCQ010000002.1"/>
</dbReference>
<keyword evidence="1" id="KW-0812">Transmembrane</keyword>
<proteinExistence type="predicted"/>
<evidence type="ECO:0000313" key="2">
    <source>
        <dbReference type="EMBL" id="MCA5892467.1"/>
    </source>
</evidence>
<evidence type="ECO:0000313" key="3">
    <source>
        <dbReference type="Proteomes" id="UP001319870"/>
    </source>
</evidence>
<dbReference type="EMBL" id="JAIXCQ010000002">
    <property type="protein sequence ID" value="MCA5892467.1"/>
    <property type="molecule type" value="Genomic_DNA"/>
</dbReference>
<keyword evidence="1" id="KW-0472">Membrane</keyword>
<name>A0ABS7ZDD3_9MICO</name>
<gene>
    <name evidence="2" type="ORF">LEP48_03750</name>
</gene>
<accession>A0ABS7ZDD3</accession>
<feature type="transmembrane region" description="Helical" evidence="1">
    <location>
        <begin position="29"/>
        <end position="52"/>
    </location>
</feature>
<comment type="caution">
    <text evidence="2">The sequence shown here is derived from an EMBL/GenBank/DDBJ whole genome shotgun (WGS) entry which is preliminary data.</text>
</comment>
<reference evidence="2 3" key="1">
    <citation type="submission" date="2021-09" db="EMBL/GenBank/DDBJ databases">
        <title>Isoptericola luteus sp. nov., a novel bacterium isolated from Harbin, the capital city of Heilongjiang province.</title>
        <authorList>
            <person name="Li J."/>
        </authorList>
    </citation>
    <scope>NUCLEOTIDE SEQUENCE [LARGE SCALE GENOMIC DNA]</scope>
    <source>
        <strain evidence="2 3">NEAU-Y5</strain>
    </source>
</reference>
<keyword evidence="3" id="KW-1185">Reference proteome</keyword>
<feature type="transmembrane region" description="Helical" evidence="1">
    <location>
        <begin position="73"/>
        <end position="100"/>
    </location>
</feature>
<protein>
    <recommendedName>
        <fullName evidence="4">DUF4190 domain-containing protein</fullName>
    </recommendedName>
</protein>
<evidence type="ECO:0008006" key="4">
    <source>
        <dbReference type="Google" id="ProtNLM"/>
    </source>
</evidence>
<keyword evidence="1" id="KW-1133">Transmembrane helix</keyword>
<evidence type="ECO:0000256" key="1">
    <source>
        <dbReference type="SAM" id="Phobius"/>
    </source>
</evidence>
<dbReference type="Proteomes" id="UP001319870">
    <property type="component" value="Unassembled WGS sequence"/>
</dbReference>